<feature type="region of interest" description="Disordered" evidence="17">
    <location>
        <begin position="897"/>
        <end position="929"/>
    </location>
</feature>
<keyword evidence="7" id="KW-0548">Nucleotidyltransferase</keyword>
<dbReference type="GO" id="GO:0000166">
    <property type="term" value="F:nucleotide binding"/>
    <property type="evidence" value="ECO:0007669"/>
    <property type="project" value="UniProtKB-KW"/>
</dbReference>
<dbReference type="PROSITE" id="PS51868">
    <property type="entry name" value="PEPTIDASE_S39"/>
    <property type="match status" value="1"/>
</dbReference>
<dbReference type="GO" id="GO:0033644">
    <property type="term" value="C:host cell membrane"/>
    <property type="evidence" value="ECO:0007669"/>
    <property type="project" value="UniProtKB-SubCell"/>
</dbReference>
<dbReference type="InterPro" id="IPR043504">
    <property type="entry name" value="Peptidase_S1_PA_chymotrypsin"/>
</dbReference>
<keyword evidence="8" id="KW-0547">Nucleotide-binding</keyword>
<evidence type="ECO:0000256" key="8">
    <source>
        <dbReference type="ARBA" id="ARBA00022741"/>
    </source>
</evidence>
<evidence type="ECO:0000256" key="1">
    <source>
        <dbReference type="ARBA" id="ARBA00004301"/>
    </source>
</evidence>
<dbReference type="GO" id="GO:0004252">
    <property type="term" value="F:serine-type endopeptidase activity"/>
    <property type="evidence" value="ECO:0007669"/>
    <property type="project" value="InterPro"/>
</dbReference>
<dbReference type="GO" id="GO:0016020">
    <property type="term" value="C:membrane"/>
    <property type="evidence" value="ECO:0007669"/>
    <property type="project" value="InterPro"/>
</dbReference>
<keyword evidence="3" id="KW-0191">Covalent protein-RNA linkage</keyword>
<evidence type="ECO:0000313" key="22">
    <source>
        <dbReference type="EMBL" id="QLG97007.1"/>
    </source>
</evidence>
<evidence type="ECO:0000256" key="15">
    <source>
        <dbReference type="ARBA" id="ARBA00029410"/>
    </source>
</evidence>
<evidence type="ECO:0000256" key="4">
    <source>
        <dbReference type="ARBA" id="ARBA00022670"/>
    </source>
</evidence>
<evidence type="ECO:0000256" key="5">
    <source>
        <dbReference type="ARBA" id="ARBA00022679"/>
    </source>
</evidence>
<evidence type="ECO:0000256" key="2">
    <source>
        <dbReference type="ARBA" id="ARBA00022484"/>
    </source>
</evidence>
<comment type="function">
    <text evidence="15">Covalently attached to the 5' extremity of the genomic and subgenomic RNAs. It may serve as a primer for the replicase.</text>
</comment>
<evidence type="ECO:0000256" key="17">
    <source>
        <dbReference type="SAM" id="MobiDB-lite"/>
    </source>
</evidence>
<evidence type="ECO:0000256" key="14">
    <source>
        <dbReference type="ARBA" id="ARBA00023136"/>
    </source>
</evidence>
<feature type="transmembrane region" description="Helical" evidence="18">
    <location>
        <begin position="39"/>
        <end position="64"/>
    </location>
</feature>
<evidence type="ECO:0000256" key="10">
    <source>
        <dbReference type="ARBA" id="ARBA00022801"/>
    </source>
</evidence>
<dbReference type="PRINTS" id="PR00914">
    <property type="entry name" value="LVIRUSRNAPOL"/>
</dbReference>
<evidence type="ECO:0000256" key="3">
    <source>
        <dbReference type="ARBA" id="ARBA00022520"/>
    </source>
</evidence>
<keyword evidence="2" id="KW-0696">RNA-directed RNA polymerase</keyword>
<evidence type="ECO:0000259" key="19">
    <source>
        <dbReference type="PROSITE" id="PS51868"/>
    </source>
</evidence>
<keyword evidence="10" id="KW-0378">Hydrolase</keyword>
<name>A0A7D5LVD5_9VIRU</name>
<evidence type="ECO:0000256" key="16">
    <source>
        <dbReference type="ARBA" id="ARBA00048744"/>
    </source>
</evidence>
<dbReference type="InterPro" id="IPR001795">
    <property type="entry name" value="RNA-dir_pol_luteovirus"/>
</dbReference>
<keyword evidence="12" id="KW-1043">Host membrane</keyword>
<reference evidence="20" key="1">
    <citation type="submission" date="2020-06" db="EMBL/GenBank/DDBJ databases">
        <title>Soybean yellow common mosaic virus isolate CHBU-139.</title>
        <authorList>
            <person name="Jo Y."/>
            <person name="Cho W.K."/>
        </authorList>
    </citation>
    <scope>NUCLEOTIDE SEQUENCE</scope>
    <source>
        <strain evidence="20">CHBU-139</strain>
    </source>
</reference>
<evidence type="ECO:0000256" key="6">
    <source>
        <dbReference type="ARBA" id="ARBA00022692"/>
    </source>
</evidence>
<sequence length="964" mass="106868">MRHPGLFAYTLLVVNMASFAILLDSFMLGAYRSDHMVPVVALMTLCATVLWLSLSLVSFLYGYVRVRLVPEAKQERKYYVAHSAPYFDPTLGVMMKFTPNHGGPSIEVQVNPSWISLLDRSLKINGDEHSNESAILGSFYSAVKPGDEPASLVAIKSGPLTIGFGCRTKIDGEDALLTANHVWNGAAKPDALAKNGKQVAVEDWAVPVSSDHQMLDFVAVRVPSCVWSKLGVKSTPLVCPSAKDAVTCYGGPSSDELLSSVGNCSPTEFAWKVTHNCPTAAGWSGTPLYSSRGVVGMHTGFESIGKMNRGVNMFYVANYLLRSQETLPPELSVIEIPFEDVETRSYEFLEVEIVGRGKAKLGKREFAWIPESGKYWADQDEDELPPPPKMQGGKLVWADAQETLPWLEEPLNLPAGGRVATLAALFEIAGYHFTEGEVASSGGMPLRFVGQSSCQFRELCRKPTSEDVTRATTTFPELSDYSWPDRGSKAELRSLLLQAGKFNPTRVPSNLEGACQNLLERYPASKPCSSLRSEAWSFDAVFEEVCKKAQSAEINEKASPGVPLARLASTNKDIIRKHLQFVALCVTERLFLLSEVEGLENITPVEMVELGLCDPVRLFVKQEPHASRKVKEGRFRLISSVSLVDQLVERMLFGKQNQLEIAEWENIPSKPGMGLSLERQARSLFDDLRIKHSRCPAAEADISGFDWSVQDWELWADVEMRIVLGGFGDKLSRAARNRFSCFMNSVFQLSDGTLIEQQQPGIMKSGSYCTSSTNSRIRCLMAELIGSPWCIAMGDDSVEGWVENAKDKYKELGHVCKDYKPCQTDIEGSLYEVEFCSHVVRQSRCWLNSWPKTLFKYLSEGKWFYEDLERELWSSPHWPRIRQYVVDNTPSVHKTIKPSPSYGEEANQTAASQGHSEHFGTTFRGSTPEAEEPKQASFCCDAASAYPGWGVHGPYCSGDYGASS</sequence>
<accession>A0A7D5LVD5</accession>
<feature type="transmembrane region" description="Helical" evidence="18">
    <location>
        <begin position="6"/>
        <end position="27"/>
    </location>
</feature>
<evidence type="ECO:0000256" key="9">
    <source>
        <dbReference type="ARBA" id="ARBA00022758"/>
    </source>
</evidence>
<evidence type="ECO:0000256" key="7">
    <source>
        <dbReference type="ARBA" id="ARBA00022695"/>
    </source>
</evidence>
<dbReference type="SUPFAM" id="SSF50494">
    <property type="entry name" value="Trypsin-like serine proteases"/>
    <property type="match status" value="1"/>
</dbReference>
<dbReference type="GO" id="GO:0006508">
    <property type="term" value="P:proteolysis"/>
    <property type="evidence" value="ECO:0007669"/>
    <property type="project" value="UniProtKB-KW"/>
</dbReference>
<evidence type="ECO:0000313" key="21">
    <source>
        <dbReference type="EMBL" id="QLG96987.1"/>
    </source>
</evidence>
<evidence type="ECO:0000256" key="11">
    <source>
        <dbReference type="ARBA" id="ARBA00022825"/>
    </source>
</evidence>
<dbReference type="GO" id="GO:0003968">
    <property type="term" value="F:RNA-directed RNA polymerase activity"/>
    <property type="evidence" value="ECO:0007669"/>
    <property type="project" value="UniProtKB-KW"/>
</dbReference>
<dbReference type="Pfam" id="PF02123">
    <property type="entry name" value="RdRP_4"/>
    <property type="match status" value="1"/>
</dbReference>
<keyword evidence="4" id="KW-0645">Protease</keyword>
<dbReference type="EMBL" id="MT603837">
    <property type="protein sequence ID" value="QLG96987.1"/>
    <property type="molecule type" value="Genomic_RNA"/>
</dbReference>
<proteinExistence type="predicted"/>
<dbReference type="GO" id="GO:0003723">
    <property type="term" value="F:RNA binding"/>
    <property type="evidence" value="ECO:0007669"/>
    <property type="project" value="InterPro"/>
</dbReference>
<comment type="catalytic activity">
    <reaction evidence="16">
        <text>RNA(n) + a ribonucleoside 5'-triphosphate = RNA(n+1) + diphosphate</text>
        <dbReference type="Rhea" id="RHEA:21248"/>
        <dbReference type="Rhea" id="RHEA-COMP:14527"/>
        <dbReference type="Rhea" id="RHEA-COMP:17342"/>
        <dbReference type="ChEBI" id="CHEBI:33019"/>
        <dbReference type="ChEBI" id="CHEBI:61557"/>
        <dbReference type="ChEBI" id="CHEBI:140395"/>
        <dbReference type="EC" id="2.7.7.48"/>
    </reaction>
</comment>
<evidence type="ECO:0000256" key="13">
    <source>
        <dbReference type="ARBA" id="ARBA00022989"/>
    </source>
</evidence>
<evidence type="ECO:0000256" key="18">
    <source>
        <dbReference type="SAM" id="Phobius"/>
    </source>
</evidence>
<organism evidence="20">
    <name type="scientific">Soybean yellow common mosaic virus</name>
    <dbReference type="NCBI Taxonomy" id="1080798"/>
    <lineage>
        <taxon>Viruses</taxon>
        <taxon>Riboviria</taxon>
        <taxon>Orthornavirae</taxon>
        <taxon>Pisuviricota</taxon>
        <taxon>Pisoniviricetes</taxon>
        <taxon>Sobelivirales</taxon>
        <taxon>Solemoviridae</taxon>
        <taxon>Sobemovirus</taxon>
        <taxon>Sobemovirus SYCMV</taxon>
    </lineage>
</organism>
<feature type="domain" description="Peptidase S39" evidence="19">
    <location>
        <begin position="135"/>
        <end position="335"/>
    </location>
</feature>
<keyword evidence="11" id="KW-0720">Serine protease</keyword>
<keyword evidence="14 18" id="KW-0472">Membrane</keyword>
<keyword evidence="9" id="KW-0688">Ribosomal frameshifting</keyword>
<dbReference type="InterPro" id="IPR009003">
    <property type="entry name" value="Peptidase_S1_PA"/>
</dbReference>
<dbReference type="EMBL" id="MT603842">
    <property type="protein sequence ID" value="QLG97007.1"/>
    <property type="molecule type" value="Genomic_RNA"/>
</dbReference>
<dbReference type="SUPFAM" id="SSF56672">
    <property type="entry name" value="DNA/RNA polymerases"/>
    <property type="match status" value="1"/>
</dbReference>
<evidence type="ECO:0000313" key="20">
    <source>
        <dbReference type="EMBL" id="QLG96983.1"/>
    </source>
</evidence>
<dbReference type="Gene3D" id="2.40.10.10">
    <property type="entry name" value="Trypsin-like serine proteases"/>
    <property type="match status" value="2"/>
</dbReference>
<keyword evidence="6 18" id="KW-0812">Transmembrane</keyword>
<reference evidence="21" key="2">
    <citation type="submission" date="2020-06" db="EMBL/GenBank/DDBJ databases">
        <title>Soybean yellow common mosaic virus isolate CHBU-p.</title>
        <authorList>
            <person name="Jo Y."/>
            <person name="Cho W.K."/>
        </authorList>
    </citation>
    <scope>NUCLEOTIDE SEQUENCE</scope>
    <source>
        <strain evidence="21">CHBU-p</strain>
    </source>
</reference>
<protein>
    <submittedName>
        <fullName evidence="20 21">P2ab</fullName>
    </submittedName>
</protein>
<dbReference type="Pfam" id="PF02122">
    <property type="entry name" value="Peptidase_S39"/>
    <property type="match status" value="1"/>
</dbReference>
<dbReference type="GO" id="GO:0075523">
    <property type="term" value="P:viral translational frameshifting"/>
    <property type="evidence" value="ECO:0007669"/>
    <property type="project" value="UniProtKB-KW"/>
</dbReference>
<dbReference type="EMBL" id="MT603836">
    <property type="protein sequence ID" value="QLG96983.1"/>
    <property type="molecule type" value="Genomic_RNA"/>
</dbReference>
<dbReference type="InterPro" id="IPR000382">
    <property type="entry name" value="Peptidase_S39B_luteovirus"/>
</dbReference>
<evidence type="ECO:0000256" key="12">
    <source>
        <dbReference type="ARBA" id="ARBA00022870"/>
    </source>
</evidence>
<comment type="subcellular location">
    <subcellularLocation>
        <location evidence="1">Host membrane</location>
        <topology evidence="1">Multi-pass membrane protein</topology>
    </subcellularLocation>
</comment>
<keyword evidence="5" id="KW-0808">Transferase</keyword>
<dbReference type="CDD" id="cd23180">
    <property type="entry name" value="ps-ssRNAv_Solemoviridae_RdRp"/>
    <property type="match status" value="1"/>
</dbReference>
<dbReference type="GO" id="GO:0006351">
    <property type="term" value="P:DNA-templated transcription"/>
    <property type="evidence" value="ECO:0007669"/>
    <property type="project" value="InterPro"/>
</dbReference>
<keyword evidence="13 18" id="KW-1133">Transmembrane helix</keyword>
<dbReference type="InterPro" id="IPR043502">
    <property type="entry name" value="DNA/RNA_pol_sf"/>
</dbReference>
<reference evidence="22" key="3">
    <citation type="submission" date="2020-06" db="EMBL/GenBank/DDBJ databases">
        <title>Soybean yellow common mosaic virus isolate GYNA-p.</title>
        <authorList>
            <person name="Jo Y."/>
            <person name="Cho W.K."/>
        </authorList>
    </citation>
    <scope>NUCLEOTIDE SEQUENCE</scope>
    <source>
        <strain evidence="22">GYNA-p</strain>
    </source>
</reference>